<evidence type="ECO:0000313" key="2">
    <source>
        <dbReference type="Proteomes" id="UP000789366"/>
    </source>
</evidence>
<accession>A0ACA9RHP2</accession>
<protein>
    <submittedName>
        <fullName evidence="1">15578_t:CDS:1</fullName>
    </submittedName>
</protein>
<evidence type="ECO:0000313" key="1">
    <source>
        <dbReference type="EMBL" id="CAG8792528.1"/>
    </source>
</evidence>
<comment type="caution">
    <text evidence="1">The sequence shown here is derived from an EMBL/GenBank/DDBJ whole genome shotgun (WGS) entry which is preliminary data.</text>
</comment>
<name>A0ACA9RHP2_9GLOM</name>
<reference evidence="1" key="1">
    <citation type="submission" date="2021-06" db="EMBL/GenBank/DDBJ databases">
        <authorList>
            <person name="Kallberg Y."/>
            <person name="Tangrot J."/>
            <person name="Rosling A."/>
        </authorList>
    </citation>
    <scope>NUCLEOTIDE SEQUENCE</scope>
    <source>
        <strain evidence="1">28 12/20/2015</strain>
    </source>
</reference>
<gene>
    <name evidence="1" type="ORF">SPELUC_LOCUS17357</name>
</gene>
<feature type="non-terminal residue" evidence="1">
    <location>
        <position position="142"/>
    </location>
</feature>
<dbReference type="Proteomes" id="UP000789366">
    <property type="component" value="Unassembled WGS sequence"/>
</dbReference>
<dbReference type="EMBL" id="CAJVPW010070610">
    <property type="protein sequence ID" value="CAG8792528.1"/>
    <property type="molecule type" value="Genomic_DNA"/>
</dbReference>
<sequence length="142" mass="15880">VGLNVVYLGVPLIFGASINEVLIAAGFSAFIACYFKKLTWVEFLNQSSIDAFLSLTLVFGSNTASYTIKKILERCDKLANFLKISKPALVTYLISGSAIIFNNIFIEEESYTETLKELFTVFFFGTMLSFGLLYGTEKTYNR</sequence>
<proteinExistence type="predicted"/>
<feature type="non-terminal residue" evidence="1">
    <location>
        <position position="1"/>
    </location>
</feature>
<keyword evidence="2" id="KW-1185">Reference proteome</keyword>
<organism evidence="1 2">
    <name type="scientific">Cetraspora pellucida</name>
    <dbReference type="NCBI Taxonomy" id="1433469"/>
    <lineage>
        <taxon>Eukaryota</taxon>
        <taxon>Fungi</taxon>
        <taxon>Fungi incertae sedis</taxon>
        <taxon>Mucoromycota</taxon>
        <taxon>Glomeromycotina</taxon>
        <taxon>Glomeromycetes</taxon>
        <taxon>Diversisporales</taxon>
        <taxon>Gigasporaceae</taxon>
        <taxon>Cetraspora</taxon>
    </lineage>
</organism>